<comment type="cofactor">
    <cofactor evidence="7">
        <name>heme</name>
        <dbReference type="ChEBI" id="CHEBI:30413"/>
    </cofactor>
</comment>
<evidence type="ECO:0000256" key="3">
    <source>
        <dbReference type="ARBA" id="ARBA00022723"/>
    </source>
</evidence>
<dbReference type="PRINTS" id="PR00385">
    <property type="entry name" value="P450"/>
</dbReference>
<dbReference type="InterPro" id="IPR050196">
    <property type="entry name" value="Cytochrome_P450_Monoox"/>
</dbReference>
<dbReference type="GO" id="GO:0005506">
    <property type="term" value="F:iron ion binding"/>
    <property type="evidence" value="ECO:0007669"/>
    <property type="project" value="InterPro"/>
</dbReference>
<reference evidence="9 10" key="1">
    <citation type="submission" date="2018-04" db="EMBL/GenBank/DDBJ databases">
        <title>Complete genome sequences of Streptomyces lydicus strain WYEC and characterization of antagonistic properties of biological control agents.</title>
        <authorList>
            <person name="Mariita R.M."/>
            <person name="Sello J.K."/>
        </authorList>
    </citation>
    <scope>NUCLEOTIDE SEQUENCE [LARGE SCALE GENOMIC DNA]</scope>
    <source>
        <strain evidence="9 10">WYEC 108</strain>
    </source>
</reference>
<dbReference type="Gene3D" id="1.10.630.10">
    <property type="entry name" value="Cytochrome P450"/>
    <property type="match status" value="1"/>
</dbReference>
<evidence type="ECO:0000313" key="10">
    <source>
        <dbReference type="Proteomes" id="UP000275579"/>
    </source>
</evidence>
<dbReference type="RefSeq" id="WP_127154195.1">
    <property type="nucleotide sequence ID" value="NZ_CP029042.1"/>
</dbReference>
<evidence type="ECO:0000313" key="9">
    <source>
        <dbReference type="EMBL" id="AZS75444.1"/>
    </source>
</evidence>
<organism evidence="9 10">
    <name type="scientific">Streptomyces lydicus</name>
    <dbReference type="NCBI Taxonomy" id="47763"/>
    <lineage>
        <taxon>Bacteria</taxon>
        <taxon>Bacillati</taxon>
        <taxon>Actinomycetota</taxon>
        <taxon>Actinomycetes</taxon>
        <taxon>Kitasatosporales</taxon>
        <taxon>Streptomycetaceae</taxon>
        <taxon>Streptomyces</taxon>
    </lineage>
</organism>
<protein>
    <submittedName>
        <fullName evidence="9">Cytochrome P450</fullName>
    </submittedName>
</protein>
<dbReference type="PRINTS" id="PR00463">
    <property type="entry name" value="EP450I"/>
</dbReference>
<dbReference type="PANTHER" id="PTHR24291:SF50">
    <property type="entry name" value="BIFUNCTIONAL ALBAFLAVENONE MONOOXYGENASE_TERPENE SYNTHASE"/>
    <property type="match status" value="1"/>
</dbReference>
<dbReference type="InterPro" id="IPR001128">
    <property type="entry name" value="Cyt_P450"/>
</dbReference>
<keyword evidence="3 7" id="KW-0479">Metal-binding</keyword>
<dbReference type="InterPro" id="IPR036396">
    <property type="entry name" value="Cyt_P450_sf"/>
</dbReference>
<dbReference type="GO" id="GO:0020037">
    <property type="term" value="F:heme binding"/>
    <property type="evidence" value="ECO:0007669"/>
    <property type="project" value="InterPro"/>
</dbReference>
<accession>A0A3S9YKR2</accession>
<keyword evidence="4" id="KW-0560">Oxidoreductase</keyword>
<comment type="similarity">
    <text evidence="1">Belongs to the cytochrome P450 family.</text>
</comment>
<evidence type="ECO:0000256" key="6">
    <source>
        <dbReference type="ARBA" id="ARBA00023033"/>
    </source>
</evidence>
<keyword evidence="2 7" id="KW-0349">Heme</keyword>
<dbReference type="AlphaFoldDB" id="A0A3S9YKR2"/>
<dbReference type="GO" id="GO:0004497">
    <property type="term" value="F:monooxygenase activity"/>
    <property type="evidence" value="ECO:0007669"/>
    <property type="project" value="UniProtKB-KW"/>
</dbReference>
<dbReference type="PANTHER" id="PTHR24291">
    <property type="entry name" value="CYTOCHROME P450 FAMILY 4"/>
    <property type="match status" value="1"/>
</dbReference>
<feature type="region of interest" description="Disordered" evidence="8">
    <location>
        <begin position="438"/>
        <end position="462"/>
    </location>
</feature>
<gene>
    <name evidence="9" type="ORF">DDE74_35105</name>
</gene>
<dbReference type="GO" id="GO:0016705">
    <property type="term" value="F:oxidoreductase activity, acting on paired donors, with incorporation or reduction of molecular oxygen"/>
    <property type="evidence" value="ECO:0007669"/>
    <property type="project" value="InterPro"/>
</dbReference>
<sequence length="462" mass="51049">MHKTTPKGRIRSTTGVRGRDLRTIPLAPHAWPLTGHLVPLARDPLAFLKSLPAHGALVRVHMGPVPLVVICDPELTHQALVDDRVFDKGGPVFERFRDVLGDGLSSCPHHAHRRLRRLAQPAFHSGRLPGYARTMTVCLEEVTGSWMPGRPLDVPTEMMSVTSQVTAATLFSESLPAAERGQLIDDVKTIAGGVFRRMLLVPPLDRLPTPGNRAYLRARTRLRHTCDLVIAERRADGTDHGDLLSALVAARDPEDGGRGMTDAEISDTILTVFLAGTETTASTLAWALDLLARHPEIEQRLHTEVDTVLRGNPATHADLPRLELTERIINETLRLYPQGWFLTRTVTHDTHLGGHPLPAGASLAYSPYLIHHRPDLYNDPETFDPDRWDPKRPQPPRHAFIPFATGARKCIGDTFAMAEATLALATITARWRLKHLPGHHRTRPVPGASIGPGELRMQPTPR</sequence>
<dbReference type="CDD" id="cd11049">
    <property type="entry name" value="CYP170A1-like"/>
    <property type="match status" value="1"/>
</dbReference>
<keyword evidence="5 7" id="KW-0408">Iron</keyword>
<proteinExistence type="inferred from homology"/>
<evidence type="ECO:0000256" key="1">
    <source>
        <dbReference type="ARBA" id="ARBA00010617"/>
    </source>
</evidence>
<evidence type="ECO:0000256" key="2">
    <source>
        <dbReference type="ARBA" id="ARBA00022617"/>
    </source>
</evidence>
<dbReference type="EMBL" id="CP029042">
    <property type="protein sequence ID" value="AZS75444.1"/>
    <property type="molecule type" value="Genomic_DNA"/>
</dbReference>
<dbReference type="InterPro" id="IPR002401">
    <property type="entry name" value="Cyt_P450_E_grp-I"/>
</dbReference>
<evidence type="ECO:0000256" key="7">
    <source>
        <dbReference type="PIRSR" id="PIRSR602401-1"/>
    </source>
</evidence>
<evidence type="ECO:0000256" key="5">
    <source>
        <dbReference type="ARBA" id="ARBA00023004"/>
    </source>
</evidence>
<keyword evidence="6" id="KW-0503">Monooxygenase</keyword>
<dbReference type="SUPFAM" id="SSF48264">
    <property type="entry name" value="Cytochrome P450"/>
    <property type="match status" value="1"/>
</dbReference>
<dbReference type="Pfam" id="PF00067">
    <property type="entry name" value="p450"/>
    <property type="match status" value="1"/>
</dbReference>
<feature type="binding site" description="axial binding residue" evidence="7">
    <location>
        <position position="410"/>
    </location>
    <ligand>
        <name>heme</name>
        <dbReference type="ChEBI" id="CHEBI:30413"/>
    </ligand>
    <ligandPart>
        <name>Fe</name>
        <dbReference type="ChEBI" id="CHEBI:18248"/>
    </ligandPart>
</feature>
<evidence type="ECO:0000256" key="8">
    <source>
        <dbReference type="SAM" id="MobiDB-lite"/>
    </source>
</evidence>
<evidence type="ECO:0000256" key="4">
    <source>
        <dbReference type="ARBA" id="ARBA00023002"/>
    </source>
</evidence>
<name>A0A3S9YKR2_9ACTN</name>
<dbReference type="Proteomes" id="UP000275579">
    <property type="component" value="Chromosome"/>
</dbReference>